<dbReference type="InterPro" id="IPR001576">
    <property type="entry name" value="Phosphoglycerate_kinase"/>
</dbReference>
<evidence type="ECO:0000313" key="11">
    <source>
        <dbReference type="EMBL" id="KAL3531965.1"/>
    </source>
</evidence>
<evidence type="ECO:0000256" key="1">
    <source>
        <dbReference type="ARBA" id="ARBA00001946"/>
    </source>
</evidence>
<evidence type="ECO:0000256" key="10">
    <source>
        <dbReference type="RuleBase" id="RU000696"/>
    </source>
</evidence>
<accession>A0ABD3AL98</accession>
<dbReference type="Gene3D" id="3.40.50.1260">
    <property type="entry name" value="Phosphoglycerate kinase, N-terminal domain"/>
    <property type="match status" value="2"/>
</dbReference>
<keyword evidence="6 9" id="KW-0418">Kinase</keyword>
<keyword evidence="5" id="KW-0547">Nucleotide-binding</keyword>
<dbReference type="PANTHER" id="PTHR11406">
    <property type="entry name" value="PHOSPHOGLYCERATE KINASE"/>
    <property type="match status" value="1"/>
</dbReference>
<sequence length="298" mass="33589">MTEATLNVFQCYYYFRRHPIAPSSSPFLSRKLNFPQEYLSTSVRKKYCRIEVFSDRAVNSKLVEDSQLHSFHDDEAEDCEGDELNAVPHVRTLRDCEGDELNAVPHVRTLREFPKEELFEKVVMVRFDSKVLLHQLQENKFLTDIASSTIKYLFDAGAKVILVSSWGAAVNDTKILASQSVTAEVLSSILGLKVVPVKFITRHMHYATQDSHILLLENLLQFKEEPANCKGFAKLLSSGVDIFVNDTFSKSHRALASTVGVSCFCYASIAGFYFEAGLSQLKKLTNTSKRPYVAIVSI</sequence>
<proteinExistence type="inferred from homology"/>
<comment type="catalytic activity">
    <reaction evidence="9">
        <text>(2R)-3-phosphoglycerate + ATP = (2R)-3-phospho-glyceroyl phosphate + ADP</text>
        <dbReference type="Rhea" id="RHEA:14801"/>
        <dbReference type="ChEBI" id="CHEBI:30616"/>
        <dbReference type="ChEBI" id="CHEBI:57604"/>
        <dbReference type="ChEBI" id="CHEBI:58272"/>
        <dbReference type="ChEBI" id="CHEBI:456216"/>
        <dbReference type="EC" id="2.7.2.3"/>
    </reaction>
</comment>
<comment type="cofactor">
    <cofactor evidence="1">
        <name>Mg(2+)</name>
        <dbReference type="ChEBI" id="CHEBI:18420"/>
    </cofactor>
</comment>
<dbReference type="Pfam" id="PF00162">
    <property type="entry name" value="PGK"/>
    <property type="match status" value="1"/>
</dbReference>
<protein>
    <recommendedName>
        <fullName evidence="3 9">Phosphoglycerate kinase</fullName>
        <ecNumber evidence="3 9">2.7.2.3</ecNumber>
    </recommendedName>
</protein>
<evidence type="ECO:0000256" key="9">
    <source>
        <dbReference type="RuleBase" id="RU000532"/>
    </source>
</evidence>
<dbReference type="GO" id="GO:0004618">
    <property type="term" value="F:phosphoglycerate kinase activity"/>
    <property type="evidence" value="ECO:0007669"/>
    <property type="project" value="UniProtKB-EC"/>
</dbReference>
<evidence type="ECO:0000256" key="5">
    <source>
        <dbReference type="ARBA" id="ARBA00022741"/>
    </source>
</evidence>
<evidence type="ECO:0000256" key="2">
    <source>
        <dbReference type="ARBA" id="ARBA00008982"/>
    </source>
</evidence>
<dbReference type="InterPro" id="IPR015824">
    <property type="entry name" value="Phosphoglycerate_kinase_N"/>
</dbReference>
<dbReference type="EC" id="2.7.2.3" evidence="3 9"/>
<evidence type="ECO:0000256" key="7">
    <source>
        <dbReference type="ARBA" id="ARBA00022840"/>
    </source>
</evidence>
<dbReference type="Proteomes" id="UP001630127">
    <property type="component" value="Unassembled WGS sequence"/>
</dbReference>
<reference evidence="11 12" key="1">
    <citation type="submission" date="2024-11" db="EMBL/GenBank/DDBJ databases">
        <title>A near-complete genome assembly of Cinchona calisaya.</title>
        <authorList>
            <person name="Lian D.C."/>
            <person name="Zhao X.W."/>
            <person name="Wei L."/>
        </authorList>
    </citation>
    <scope>NUCLEOTIDE SEQUENCE [LARGE SCALE GENOMIC DNA]</scope>
    <source>
        <tissue evidence="11">Nenye</tissue>
    </source>
</reference>
<comment type="similarity">
    <text evidence="2 9">Belongs to the phosphoglycerate kinase family.</text>
</comment>
<comment type="subunit">
    <text evidence="10">Monomer.</text>
</comment>
<dbReference type="GO" id="GO:0005524">
    <property type="term" value="F:ATP binding"/>
    <property type="evidence" value="ECO:0007669"/>
    <property type="project" value="UniProtKB-KW"/>
</dbReference>
<dbReference type="AlphaFoldDB" id="A0ABD3AL98"/>
<evidence type="ECO:0000256" key="8">
    <source>
        <dbReference type="ARBA" id="ARBA00022842"/>
    </source>
</evidence>
<keyword evidence="8" id="KW-0460">Magnesium</keyword>
<name>A0ABD3AL98_9GENT</name>
<keyword evidence="7" id="KW-0067">ATP-binding</keyword>
<evidence type="ECO:0000256" key="6">
    <source>
        <dbReference type="ARBA" id="ARBA00022777"/>
    </source>
</evidence>
<evidence type="ECO:0000256" key="4">
    <source>
        <dbReference type="ARBA" id="ARBA00022679"/>
    </source>
</evidence>
<comment type="caution">
    <text evidence="11">The sequence shown here is derived from an EMBL/GenBank/DDBJ whole genome shotgun (WGS) entry which is preliminary data.</text>
</comment>
<evidence type="ECO:0000313" key="12">
    <source>
        <dbReference type="Proteomes" id="UP001630127"/>
    </source>
</evidence>
<keyword evidence="12" id="KW-1185">Reference proteome</keyword>
<keyword evidence="4 9" id="KW-0808">Transferase</keyword>
<gene>
    <name evidence="11" type="ORF">ACH5RR_005486</name>
</gene>
<dbReference type="EMBL" id="JBJUIK010000003">
    <property type="protein sequence ID" value="KAL3531965.1"/>
    <property type="molecule type" value="Genomic_DNA"/>
</dbReference>
<dbReference type="InterPro" id="IPR036043">
    <property type="entry name" value="Phosphoglycerate_kinase_sf"/>
</dbReference>
<evidence type="ECO:0000256" key="3">
    <source>
        <dbReference type="ARBA" id="ARBA00013061"/>
    </source>
</evidence>
<organism evidence="11 12">
    <name type="scientific">Cinchona calisaya</name>
    <dbReference type="NCBI Taxonomy" id="153742"/>
    <lineage>
        <taxon>Eukaryota</taxon>
        <taxon>Viridiplantae</taxon>
        <taxon>Streptophyta</taxon>
        <taxon>Embryophyta</taxon>
        <taxon>Tracheophyta</taxon>
        <taxon>Spermatophyta</taxon>
        <taxon>Magnoliopsida</taxon>
        <taxon>eudicotyledons</taxon>
        <taxon>Gunneridae</taxon>
        <taxon>Pentapetalae</taxon>
        <taxon>asterids</taxon>
        <taxon>lamiids</taxon>
        <taxon>Gentianales</taxon>
        <taxon>Rubiaceae</taxon>
        <taxon>Cinchonoideae</taxon>
        <taxon>Cinchoneae</taxon>
        <taxon>Cinchona</taxon>
    </lineage>
</organism>
<dbReference type="PRINTS" id="PR00477">
    <property type="entry name" value="PHGLYCKINASE"/>
</dbReference>
<dbReference type="PANTHER" id="PTHR11406:SF32">
    <property type="entry name" value="PHOSPHOGLYCERATE KINASE"/>
    <property type="match status" value="1"/>
</dbReference>
<dbReference type="SUPFAM" id="SSF53748">
    <property type="entry name" value="Phosphoglycerate kinase"/>
    <property type="match status" value="1"/>
</dbReference>